<dbReference type="Gene3D" id="3.30.420.40">
    <property type="match status" value="2"/>
</dbReference>
<reference evidence="3 4" key="1">
    <citation type="journal article" date="2019" name="Int. J. Syst. Evol. Microbiol.">
        <title>The Global Catalogue of Microorganisms (GCM) 10K type strain sequencing project: providing services to taxonomists for standard genome sequencing and annotation.</title>
        <authorList>
            <consortium name="The Broad Institute Genomics Platform"/>
            <consortium name="The Broad Institute Genome Sequencing Center for Infectious Disease"/>
            <person name="Wu L."/>
            <person name="Ma J."/>
        </authorList>
    </citation>
    <scope>NUCLEOTIDE SEQUENCE [LARGE SCALE GENOMIC DNA]</scope>
    <source>
        <strain evidence="3 4">JCM 16014</strain>
    </source>
</reference>
<dbReference type="Pfam" id="PF12802">
    <property type="entry name" value="MarR_2"/>
    <property type="match status" value="1"/>
</dbReference>
<dbReference type="PANTHER" id="PTHR18964:SF149">
    <property type="entry name" value="BIFUNCTIONAL UDP-N-ACETYLGLUCOSAMINE 2-EPIMERASE_N-ACETYLMANNOSAMINE KINASE"/>
    <property type="match status" value="1"/>
</dbReference>
<protein>
    <submittedName>
        <fullName evidence="3">ROK family transcriptional regulator</fullName>
    </submittedName>
</protein>
<accession>A0ABN2TRD9</accession>
<dbReference type="Gene3D" id="1.10.10.10">
    <property type="entry name" value="Winged helix-like DNA-binding domain superfamily/Winged helix DNA-binding domain"/>
    <property type="match status" value="1"/>
</dbReference>
<sequence length="394" mass="40227">MATSDTTPGTPRLLRSINDRSALELLIEHGPLTRTRIGALTGLSKPTASQLVDRLLTAALVVPAGTAAGGPGPSAQLYAVNPAAGYAGGLDVTHTRVTAAVADLAGQVVGEFEVPVVGRGAAGSAERVRDALHGAADAAGVAPGAVRHVVIGVPGAPHPETGQLGFARDLPGWHGGNLGRLRELLGVRVDLENDVNLAAIAEQHHGQARGADDFVVLWLGNGIGLAIIQDGRFVRGATGGAGEIGYMPVALDPDDPALRAGAKPVKNTFQNLAGRPAVLQLAREHGIRVADHAEAVRHAVETGNTEMLTTLARRTARGLAPVLAILDPSLVVLSGGTLRAGGDLLKDLITRELHAVAVPRPALAVSTVEGNPVLAGAIHAALRAVRADIFSRGG</sequence>
<dbReference type="SUPFAM" id="SSF53067">
    <property type="entry name" value="Actin-like ATPase domain"/>
    <property type="match status" value="1"/>
</dbReference>
<gene>
    <name evidence="3" type="ORF">GCM10009839_11610</name>
</gene>
<dbReference type="InterPro" id="IPR000835">
    <property type="entry name" value="HTH_MarR-typ"/>
</dbReference>
<dbReference type="PANTHER" id="PTHR18964">
    <property type="entry name" value="ROK (REPRESSOR, ORF, KINASE) FAMILY"/>
    <property type="match status" value="1"/>
</dbReference>
<dbReference type="SUPFAM" id="SSF46785">
    <property type="entry name" value="Winged helix' DNA-binding domain"/>
    <property type="match status" value="1"/>
</dbReference>
<dbReference type="RefSeq" id="WP_344664447.1">
    <property type="nucleotide sequence ID" value="NZ_BAAAQN010000005.1"/>
</dbReference>
<dbReference type="InterPro" id="IPR036390">
    <property type="entry name" value="WH_DNA-bd_sf"/>
</dbReference>
<dbReference type="InterPro" id="IPR043129">
    <property type="entry name" value="ATPase_NBD"/>
</dbReference>
<dbReference type="InterPro" id="IPR036388">
    <property type="entry name" value="WH-like_DNA-bd_sf"/>
</dbReference>
<name>A0ABN2TRD9_9ACTN</name>
<dbReference type="EMBL" id="BAAAQN010000005">
    <property type="protein sequence ID" value="GAA2017474.1"/>
    <property type="molecule type" value="Genomic_DNA"/>
</dbReference>
<dbReference type="Pfam" id="PF00480">
    <property type="entry name" value="ROK"/>
    <property type="match status" value="1"/>
</dbReference>
<organism evidence="3 4">
    <name type="scientific">Catenulispora yoronensis</name>
    <dbReference type="NCBI Taxonomy" id="450799"/>
    <lineage>
        <taxon>Bacteria</taxon>
        <taxon>Bacillati</taxon>
        <taxon>Actinomycetota</taxon>
        <taxon>Actinomycetes</taxon>
        <taxon>Catenulisporales</taxon>
        <taxon>Catenulisporaceae</taxon>
        <taxon>Catenulispora</taxon>
    </lineage>
</organism>
<evidence type="ECO:0000313" key="3">
    <source>
        <dbReference type="EMBL" id="GAA2017474.1"/>
    </source>
</evidence>
<evidence type="ECO:0000259" key="2">
    <source>
        <dbReference type="Pfam" id="PF12802"/>
    </source>
</evidence>
<comment type="similarity">
    <text evidence="1">Belongs to the ROK (NagC/XylR) family.</text>
</comment>
<keyword evidence="4" id="KW-1185">Reference proteome</keyword>
<comment type="caution">
    <text evidence="3">The sequence shown here is derived from an EMBL/GenBank/DDBJ whole genome shotgun (WGS) entry which is preliminary data.</text>
</comment>
<evidence type="ECO:0000256" key="1">
    <source>
        <dbReference type="ARBA" id="ARBA00006479"/>
    </source>
</evidence>
<dbReference type="Proteomes" id="UP001500751">
    <property type="component" value="Unassembled WGS sequence"/>
</dbReference>
<proteinExistence type="inferred from homology"/>
<feature type="domain" description="HTH marR-type" evidence="2">
    <location>
        <begin position="22"/>
        <end position="63"/>
    </location>
</feature>
<dbReference type="InterPro" id="IPR000600">
    <property type="entry name" value="ROK"/>
</dbReference>
<evidence type="ECO:0000313" key="4">
    <source>
        <dbReference type="Proteomes" id="UP001500751"/>
    </source>
</evidence>